<evidence type="ECO:0000313" key="2">
    <source>
        <dbReference type="EMBL" id="TKA22000.1"/>
    </source>
</evidence>
<dbReference type="InterPro" id="IPR052567">
    <property type="entry name" value="OP_Dioxygenase"/>
</dbReference>
<dbReference type="InterPro" id="IPR017850">
    <property type="entry name" value="Alkaline_phosphatase_core_sf"/>
</dbReference>
<dbReference type="EMBL" id="NAJL01000089">
    <property type="protein sequence ID" value="TKA22000.1"/>
    <property type="molecule type" value="Genomic_DNA"/>
</dbReference>
<dbReference type="PANTHER" id="PTHR40202">
    <property type="match status" value="1"/>
</dbReference>
<dbReference type="SUPFAM" id="SSF109604">
    <property type="entry name" value="HD-domain/PDEase-like"/>
    <property type="match status" value="1"/>
</dbReference>
<dbReference type="SUPFAM" id="SSF53649">
    <property type="entry name" value="Alkaline phosphatase-like"/>
    <property type="match status" value="1"/>
</dbReference>
<gene>
    <name evidence="2" type="ORF">B0A50_08498</name>
</gene>
<dbReference type="Pfam" id="PF01966">
    <property type="entry name" value="HD"/>
    <property type="match status" value="1"/>
</dbReference>
<dbReference type="InterPro" id="IPR012710">
    <property type="entry name" value="Phosphonoacetate_hydro"/>
</dbReference>
<evidence type="ECO:0000313" key="3">
    <source>
        <dbReference type="Proteomes" id="UP000308549"/>
    </source>
</evidence>
<keyword evidence="3" id="KW-1185">Reference proteome</keyword>
<accession>A0A4U0TJJ5</accession>
<sequence length="617" mass="67544">MAATPLASVASNARDTVQTLFAFISAQGQGDYLGERVSQLQHTLQAATLAQKSGADEETILGALLHDVGRFIPAADRMPAMIAADGTYVGKASHEVLGERYLRQLGFSETICQLVGAHVMAKRYLTAVDKGYYEGLSRSSKRTLEFQGGIFNDAQVKAAQQDPLLEAKLAVRRWDDQAKDPHMQTPELSQFEDMAVKSLLNSRSHIELHGRKYKLPSKPTVAICVDGFDPEYLEKGITDGVLPNLAALTQSGFHAMAKCAMPSFTNPNNVAIITGVPVSDHGISGNYFLDRETGKEEMITDDSMLIGSTILEMMSKRGVRVAAVTAKDKLRKILSHGLDSAICFSAEKAAGCSAKGNRIADVEFWLGQKQPSQYSGELSLFVMDAGIKLLEEDRADLFYLTLSDCLFAAHRYIQHKYAPGSKESNEFLLALDKRIGRLVELGADVAVTGDHGMSDKCNANGSPNVLFLEDALVEKWGSGKARVICPITDPFVRHHGALGSFVRVYVNNKDDIDGMVQYCKTLPQVEVAMPVEEAAAKLELRADREGDIVVISRKHAVIGSRAEEHNLSSVCEHRLRSHGGLSEQDVPLIISRPARDGAKDSSRQWRNFDIFDLLLNH</sequence>
<comment type="caution">
    <text evidence="2">The sequence shown here is derived from an EMBL/GenBank/DDBJ whole genome shotgun (WGS) entry which is preliminary data.</text>
</comment>
<dbReference type="InterPro" id="IPR002591">
    <property type="entry name" value="Phosphodiest/P_Trfase"/>
</dbReference>
<dbReference type="PANTHER" id="PTHR40202:SF1">
    <property type="entry name" value="HD DOMAIN-CONTAINING PROTEIN"/>
    <property type="match status" value="1"/>
</dbReference>
<dbReference type="CDD" id="cd00077">
    <property type="entry name" value="HDc"/>
    <property type="match status" value="1"/>
</dbReference>
<evidence type="ECO:0000259" key="1">
    <source>
        <dbReference type="Pfam" id="PF01966"/>
    </source>
</evidence>
<dbReference type="Pfam" id="PF01663">
    <property type="entry name" value="Phosphodiest"/>
    <property type="match status" value="1"/>
</dbReference>
<dbReference type="CDD" id="cd16018">
    <property type="entry name" value="Enpp"/>
    <property type="match status" value="1"/>
</dbReference>
<dbReference type="Gene3D" id="1.10.3210.10">
    <property type="entry name" value="Hypothetical protein af1432"/>
    <property type="match status" value="1"/>
</dbReference>
<organism evidence="2 3">
    <name type="scientific">Salinomyces thailandicus</name>
    <dbReference type="NCBI Taxonomy" id="706561"/>
    <lineage>
        <taxon>Eukaryota</taxon>
        <taxon>Fungi</taxon>
        <taxon>Dikarya</taxon>
        <taxon>Ascomycota</taxon>
        <taxon>Pezizomycotina</taxon>
        <taxon>Dothideomycetes</taxon>
        <taxon>Dothideomycetidae</taxon>
        <taxon>Mycosphaerellales</taxon>
        <taxon>Teratosphaeriaceae</taxon>
        <taxon>Salinomyces</taxon>
    </lineage>
</organism>
<reference evidence="2 3" key="1">
    <citation type="submission" date="2017-03" db="EMBL/GenBank/DDBJ databases">
        <title>Genomes of endolithic fungi from Antarctica.</title>
        <authorList>
            <person name="Coleine C."/>
            <person name="Masonjones S."/>
            <person name="Stajich J.E."/>
        </authorList>
    </citation>
    <scope>NUCLEOTIDE SEQUENCE [LARGE SCALE GENOMIC DNA]</scope>
    <source>
        <strain evidence="2 3">CCFEE 6315</strain>
    </source>
</reference>
<proteinExistence type="predicted"/>
<dbReference type="GO" id="GO:0047400">
    <property type="term" value="F:phosphonoacetate hydrolase activity"/>
    <property type="evidence" value="ECO:0007669"/>
    <property type="project" value="InterPro"/>
</dbReference>
<dbReference type="InterPro" id="IPR023116">
    <property type="entry name" value="Phosphonoacetate_hydro_insert"/>
</dbReference>
<dbReference type="Gene3D" id="3.30.1360.110">
    <property type="entry name" value="Domain 2, Phosphonoacetate Hydrolase"/>
    <property type="match status" value="1"/>
</dbReference>
<dbReference type="InterPro" id="IPR006674">
    <property type="entry name" value="HD_domain"/>
</dbReference>
<name>A0A4U0TJJ5_9PEZI</name>
<dbReference type="NCBIfam" id="TIGR02335">
    <property type="entry name" value="hydr_PhnA"/>
    <property type="match status" value="1"/>
</dbReference>
<feature type="domain" description="HD" evidence="1">
    <location>
        <begin position="41"/>
        <end position="119"/>
    </location>
</feature>
<dbReference type="Gene3D" id="3.40.720.10">
    <property type="entry name" value="Alkaline Phosphatase, subunit A"/>
    <property type="match status" value="1"/>
</dbReference>
<dbReference type="Proteomes" id="UP000308549">
    <property type="component" value="Unassembled WGS sequence"/>
</dbReference>
<protein>
    <recommendedName>
        <fullName evidence="1">HD domain-containing protein</fullName>
    </recommendedName>
</protein>
<dbReference type="AlphaFoldDB" id="A0A4U0TJJ5"/>
<dbReference type="OrthoDB" id="445007at2759"/>
<dbReference type="InterPro" id="IPR003607">
    <property type="entry name" value="HD/PDEase_dom"/>
</dbReference>